<keyword evidence="2" id="KW-0808">Transferase</keyword>
<dbReference type="PANTHER" id="PTHR42681">
    <property type="entry name" value="MALONYL-COA-ACYL CARRIER PROTEIN TRANSACYLASE, MITOCHONDRIAL"/>
    <property type="match status" value="1"/>
</dbReference>
<sequence length="320" mass="36769">MSKTFKLFTFHGQGSTFDIANIAFKDITISQLYKNKFKDYCLAKECYQPQVISLLSNLKYQDLLLQFDDKSKKDLSNSAIIGHSLGELQFLSCNKLIGIEDLMDISSKRNDLMIEQMNIYKDDHDITGDDWISSYSLLISPKILKTSPNYIEDVLIPKLNKSTGKCSLTLSLHNTKNSIVLTGLTSDFEVLFKDDKLNDKSILKKIKLPNNSQIAFHNNKFLSHIEEPLNDYIYKKLVKNKHSHIEHLDIPVFNSYSNKLNYKVSDAMEDFTKSSFNTIPFYKNNITLKKYINDNDYVLERFDLGPSTVLTSILNKNGLK</sequence>
<dbReference type="SUPFAM" id="SSF52151">
    <property type="entry name" value="FabD/lysophospholipase-like"/>
    <property type="match status" value="1"/>
</dbReference>
<dbReference type="EC" id="2.3.1.39" evidence="1"/>
<comment type="catalytic activity">
    <reaction evidence="4">
        <text>holo-[ACP] + malonyl-CoA = malonyl-[ACP] + CoA</text>
        <dbReference type="Rhea" id="RHEA:41792"/>
        <dbReference type="Rhea" id="RHEA-COMP:9623"/>
        <dbReference type="Rhea" id="RHEA-COMP:9685"/>
        <dbReference type="ChEBI" id="CHEBI:57287"/>
        <dbReference type="ChEBI" id="CHEBI:57384"/>
        <dbReference type="ChEBI" id="CHEBI:64479"/>
        <dbReference type="ChEBI" id="CHEBI:78449"/>
        <dbReference type="EC" id="2.3.1.39"/>
    </reaction>
</comment>
<dbReference type="InterPro" id="IPR050858">
    <property type="entry name" value="Mal-CoA-ACP_Trans/PKS_FabD"/>
</dbReference>
<evidence type="ECO:0000256" key="3">
    <source>
        <dbReference type="ARBA" id="ARBA00023315"/>
    </source>
</evidence>
<dbReference type="GO" id="GO:0005739">
    <property type="term" value="C:mitochondrion"/>
    <property type="evidence" value="ECO:0007669"/>
    <property type="project" value="TreeGrafter"/>
</dbReference>
<proteinExistence type="predicted"/>
<dbReference type="PANTHER" id="PTHR42681:SF1">
    <property type="entry name" value="MALONYL-COA-ACYL CARRIER PROTEIN TRANSACYLASE, MITOCHONDRIAL"/>
    <property type="match status" value="1"/>
</dbReference>
<reference evidence="6" key="1">
    <citation type="journal article" date="2016" name="Genome Announc.">
        <title>Genome sequences of three species of Hanseniaspora isolated from spontaneous wine fermentations.</title>
        <authorList>
            <person name="Sternes P.R."/>
            <person name="Lee D."/>
            <person name="Kutyna D.R."/>
            <person name="Borneman A.R."/>
        </authorList>
    </citation>
    <scope>NUCLEOTIDE SEQUENCE [LARGE SCALE GENOMIC DNA]</scope>
    <source>
        <strain evidence="6">AWRI3580</strain>
    </source>
</reference>
<dbReference type="AlphaFoldDB" id="A0A1E5RJ51"/>
<gene>
    <name evidence="5" type="ORF">AWRI3580_g3062</name>
</gene>
<evidence type="ECO:0000256" key="2">
    <source>
        <dbReference type="ARBA" id="ARBA00022679"/>
    </source>
</evidence>
<evidence type="ECO:0000256" key="1">
    <source>
        <dbReference type="ARBA" id="ARBA00013258"/>
    </source>
</evidence>
<dbReference type="Gene3D" id="3.40.366.10">
    <property type="entry name" value="Malonyl-Coenzyme A Acyl Carrier Protein, domain 2"/>
    <property type="match status" value="1"/>
</dbReference>
<keyword evidence="3" id="KW-0012">Acyltransferase</keyword>
<evidence type="ECO:0000313" key="6">
    <source>
        <dbReference type="Proteomes" id="UP000095358"/>
    </source>
</evidence>
<feature type="unsure residue" description="I or L" evidence="5">
    <location>
        <position position="191"/>
    </location>
</feature>
<dbReference type="STRING" id="29833.A0A1E5RJ51"/>
<dbReference type="GO" id="GO:0004314">
    <property type="term" value="F:[acyl-carrier-protein] S-malonyltransferase activity"/>
    <property type="evidence" value="ECO:0007669"/>
    <property type="project" value="UniProtKB-EC"/>
</dbReference>
<dbReference type="GO" id="GO:0006633">
    <property type="term" value="P:fatty acid biosynthetic process"/>
    <property type="evidence" value="ECO:0007669"/>
    <property type="project" value="TreeGrafter"/>
</dbReference>
<organism evidence="5 6">
    <name type="scientific">Hanseniaspora uvarum</name>
    <name type="common">Yeast</name>
    <name type="synonym">Kloeckera apiculata</name>
    <dbReference type="NCBI Taxonomy" id="29833"/>
    <lineage>
        <taxon>Eukaryota</taxon>
        <taxon>Fungi</taxon>
        <taxon>Dikarya</taxon>
        <taxon>Ascomycota</taxon>
        <taxon>Saccharomycotina</taxon>
        <taxon>Saccharomycetes</taxon>
        <taxon>Saccharomycodales</taxon>
        <taxon>Saccharomycodaceae</taxon>
        <taxon>Hanseniaspora</taxon>
    </lineage>
</organism>
<dbReference type="VEuPathDB" id="FungiDB:AWRI3580_g3062"/>
<accession>A0A1E5RJ51</accession>
<keyword evidence="6" id="KW-1185">Reference proteome</keyword>
<dbReference type="EMBL" id="LPNN01000005">
    <property type="protein sequence ID" value="OEJ86906.1"/>
    <property type="molecule type" value="Genomic_DNA"/>
</dbReference>
<dbReference type="OrthoDB" id="541883at2759"/>
<protein>
    <recommendedName>
        <fullName evidence="1">[acyl-carrier-protein] S-malonyltransferase</fullName>
        <ecNumber evidence="1">2.3.1.39</ecNumber>
    </recommendedName>
</protein>
<name>A0A1E5RJ51_HANUV</name>
<comment type="caution">
    <text evidence="5">The sequence shown here is derived from an EMBL/GenBank/DDBJ whole genome shotgun (WGS) entry which is preliminary data.</text>
</comment>
<dbReference type="Gene3D" id="3.30.70.250">
    <property type="entry name" value="Malonyl-CoA ACP transacylase, ACP-binding"/>
    <property type="match status" value="1"/>
</dbReference>
<dbReference type="InterPro" id="IPR016035">
    <property type="entry name" value="Acyl_Trfase/lysoPLipase"/>
</dbReference>
<dbReference type="InterPro" id="IPR001227">
    <property type="entry name" value="Ac_transferase_dom_sf"/>
</dbReference>
<dbReference type="Proteomes" id="UP000095358">
    <property type="component" value="Unassembled WGS sequence"/>
</dbReference>
<evidence type="ECO:0000313" key="5">
    <source>
        <dbReference type="EMBL" id="OEJ86906.1"/>
    </source>
</evidence>
<evidence type="ECO:0000256" key="4">
    <source>
        <dbReference type="ARBA" id="ARBA00048462"/>
    </source>
</evidence>